<evidence type="ECO:0000256" key="5">
    <source>
        <dbReference type="ARBA" id="ARBA00022989"/>
    </source>
</evidence>
<dbReference type="InterPro" id="IPR006685">
    <property type="entry name" value="MscS_channel_2nd"/>
</dbReference>
<accession>E6STS6</accession>
<dbReference type="GO" id="GO:0008381">
    <property type="term" value="F:mechanosensitive monoatomic ion channel activity"/>
    <property type="evidence" value="ECO:0007669"/>
    <property type="project" value="InterPro"/>
</dbReference>
<evidence type="ECO:0000313" key="11">
    <source>
        <dbReference type="EMBL" id="ADV42279.1"/>
    </source>
</evidence>
<dbReference type="InterPro" id="IPR045275">
    <property type="entry name" value="MscS_archaea/bacteria_type"/>
</dbReference>
<feature type="domain" description="Mechanosensitive ion channel MscS C-terminal" evidence="10">
    <location>
        <begin position="750"/>
        <end position="840"/>
    </location>
</feature>
<feature type="transmembrane region" description="Helical" evidence="7">
    <location>
        <begin position="329"/>
        <end position="348"/>
    </location>
</feature>
<feature type="transmembrane region" description="Helical" evidence="7">
    <location>
        <begin position="475"/>
        <end position="495"/>
    </location>
</feature>
<feature type="domain" description="Mechanosensitive ion channel MscS" evidence="9">
    <location>
        <begin position="677"/>
        <end position="743"/>
    </location>
</feature>
<dbReference type="Gene3D" id="3.30.70.100">
    <property type="match status" value="1"/>
</dbReference>
<feature type="signal peptide" evidence="8">
    <location>
        <begin position="1"/>
        <end position="20"/>
    </location>
</feature>
<dbReference type="PANTHER" id="PTHR30221">
    <property type="entry name" value="SMALL-CONDUCTANCE MECHANOSENSITIVE CHANNEL"/>
    <property type="match status" value="1"/>
</dbReference>
<dbReference type="HOGENOM" id="CLU_356335_0_0_10"/>
<proteinExistence type="inferred from homology"/>
<dbReference type="Proteomes" id="UP000008630">
    <property type="component" value="Chromosome"/>
</dbReference>
<evidence type="ECO:0000313" key="12">
    <source>
        <dbReference type="Proteomes" id="UP000008630"/>
    </source>
</evidence>
<comment type="subcellular location">
    <subcellularLocation>
        <location evidence="1">Cell membrane</location>
        <topology evidence="1">Multi-pass membrane protein</topology>
    </subcellularLocation>
</comment>
<dbReference type="eggNOG" id="COG3264">
    <property type="taxonomic scope" value="Bacteria"/>
</dbReference>
<protein>
    <submittedName>
        <fullName evidence="11">MscS Mechanosensitive ion channel</fullName>
    </submittedName>
</protein>
<dbReference type="AlphaFoldDB" id="E6STS6"/>
<dbReference type="InterPro" id="IPR023408">
    <property type="entry name" value="MscS_beta-dom_sf"/>
</dbReference>
<feature type="transmembrane region" description="Helical" evidence="7">
    <location>
        <begin position="632"/>
        <end position="653"/>
    </location>
</feature>
<evidence type="ECO:0000256" key="1">
    <source>
        <dbReference type="ARBA" id="ARBA00004651"/>
    </source>
</evidence>
<keyword evidence="8" id="KW-0732">Signal</keyword>
<feature type="transmembrane region" description="Helical" evidence="7">
    <location>
        <begin position="391"/>
        <end position="411"/>
    </location>
</feature>
<evidence type="ECO:0000259" key="10">
    <source>
        <dbReference type="Pfam" id="PF21082"/>
    </source>
</evidence>
<feature type="transmembrane region" description="Helical" evidence="7">
    <location>
        <begin position="354"/>
        <end position="379"/>
    </location>
</feature>
<evidence type="ECO:0000256" key="2">
    <source>
        <dbReference type="ARBA" id="ARBA00008017"/>
    </source>
</evidence>
<dbReference type="Gene3D" id="2.30.30.60">
    <property type="match status" value="1"/>
</dbReference>
<dbReference type="RefSeq" id="WP_013545896.1">
    <property type="nucleotide sequence ID" value="NC_014933.1"/>
</dbReference>
<feature type="transmembrane region" description="Helical" evidence="7">
    <location>
        <begin position="545"/>
        <end position="563"/>
    </location>
</feature>
<evidence type="ECO:0000256" key="6">
    <source>
        <dbReference type="ARBA" id="ARBA00023136"/>
    </source>
</evidence>
<reference evidence="11 12" key="2">
    <citation type="journal article" date="2011" name="Stand. Genomic Sci.">
        <title>Complete genome sequence of Bacteroides helcogenes type strain (P 36-108).</title>
        <authorList>
            <person name="Pati A."/>
            <person name="Gronow S."/>
            <person name="Zeytun A."/>
            <person name="Lapidus A."/>
            <person name="Nolan M."/>
            <person name="Hammon N."/>
            <person name="Deshpande S."/>
            <person name="Cheng J.F."/>
            <person name="Tapia R."/>
            <person name="Han C."/>
            <person name="Goodwin L."/>
            <person name="Pitluck S."/>
            <person name="Liolios K."/>
            <person name="Pagani I."/>
            <person name="Ivanova N."/>
            <person name="Mavromatis K."/>
            <person name="Chen A."/>
            <person name="Palaniappan K."/>
            <person name="Land M."/>
            <person name="Hauser L."/>
            <person name="Chang Y.J."/>
            <person name="Jeffries C.D."/>
            <person name="Detter J.C."/>
            <person name="Brambilla E."/>
            <person name="Rohde M."/>
            <person name="Goker M."/>
            <person name="Woyke T."/>
            <person name="Bristow J."/>
            <person name="Eisen J.A."/>
            <person name="Markowitz V."/>
            <person name="Hugenholtz P."/>
            <person name="Kyrpides N.C."/>
            <person name="Klenk H.P."/>
            <person name="Lucas S."/>
        </authorList>
    </citation>
    <scope>NUCLEOTIDE SEQUENCE [LARGE SCALE GENOMIC DNA]</scope>
    <source>
        <strain evidence="12">ATCC 35417 / DSM 20613 / JCM 6297 / CCUG 15421 / P 36-108</strain>
    </source>
</reference>
<dbReference type="GO" id="GO:0005886">
    <property type="term" value="C:plasma membrane"/>
    <property type="evidence" value="ECO:0007669"/>
    <property type="project" value="UniProtKB-SubCell"/>
</dbReference>
<evidence type="ECO:0000256" key="4">
    <source>
        <dbReference type="ARBA" id="ARBA00022692"/>
    </source>
</evidence>
<dbReference type="Pfam" id="PF21082">
    <property type="entry name" value="MS_channel_3rd"/>
    <property type="match status" value="1"/>
</dbReference>
<organism evidence="11 12">
    <name type="scientific">Bacteroides helcogenes (strain ATCC 35417 / DSM 20613 / JCM 6297 / CCUG 15421 / P 36-108)</name>
    <dbReference type="NCBI Taxonomy" id="693979"/>
    <lineage>
        <taxon>Bacteria</taxon>
        <taxon>Pseudomonadati</taxon>
        <taxon>Bacteroidota</taxon>
        <taxon>Bacteroidia</taxon>
        <taxon>Bacteroidales</taxon>
        <taxon>Bacteroidaceae</taxon>
        <taxon>Bacteroides</taxon>
    </lineage>
</organism>
<keyword evidence="6 7" id="KW-0472">Membrane</keyword>
<dbReference type="EMBL" id="CP002352">
    <property type="protein sequence ID" value="ADV42279.1"/>
    <property type="molecule type" value="Genomic_DNA"/>
</dbReference>
<feature type="transmembrane region" description="Helical" evidence="7">
    <location>
        <begin position="446"/>
        <end position="469"/>
    </location>
</feature>
<keyword evidence="4 7" id="KW-0812">Transmembrane</keyword>
<feature type="transmembrane region" description="Helical" evidence="7">
    <location>
        <begin position="417"/>
        <end position="434"/>
    </location>
</feature>
<gene>
    <name evidence="11" type="ordered locus">Bache_0249</name>
</gene>
<dbReference type="InterPro" id="IPR049278">
    <property type="entry name" value="MS_channel_C"/>
</dbReference>
<dbReference type="InterPro" id="IPR011066">
    <property type="entry name" value="MscS_channel_C_sf"/>
</dbReference>
<dbReference type="Gene3D" id="1.10.287.1260">
    <property type="match status" value="1"/>
</dbReference>
<feature type="transmembrane region" description="Helical" evidence="7">
    <location>
        <begin position="659"/>
        <end position="679"/>
    </location>
</feature>
<feature type="transmembrane region" description="Helical" evidence="7">
    <location>
        <begin position="586"/>
        <end position="611"/>
    </location>
</feature>
<dbReference type="InterPro" id="IPR010920">
    <property type="entry name" value="LSM_dom_sf"/>
</dbReference>
<sequence length="856" mass="98307">MKKSGFLFLLFLCMALPSKAVLKEKDLARTLGVLKAELERTYQEQKVNLLRYEQMTQMQHARLIEFMQRSDQIALMLYSQKSDFTFDLTYACQEATEQYKKLRATNLPYDKIKDRIMEEVARYNGLIRSLEELPPAIGKDSLPPPPLADAHDSLFVNMSDSLLHRHIHHSDDVHIFLLDDRQKADRELCLIFAKAIRNNMIRLQNAILQDSRHYAQVSEKLKTLNDYAMKRYESLQQNIFVNGGDNYFSMLSRIGRNYKMAKKDVSDKYMPLKENRIADSEWRGPIVFSVSFFTLFYILIATLLSNIIMRWLLPKRIRVSEAFRTKRPLLMLTVGVAIFALAVMVARISVKQNFVLMACGLLINFAWLLAAILLSLLVRLKGKQLKSGIKIYAPFLWMAFLVIAFRIILIPNNLVNLIYPPILLGFTFWQYWVLKRLKTKLPGSDMVYSGVSMAAMVVACLVSWSGYVLLAVQIMIWWIFQLAAIQTITCCYDLMKMFEAHYMVKKILAMYGADALNKGRLHWMTALRGGEFIHKTWSYDFVNRALMPILAVISVLASIYWAADVFDMTAVCRKIFFFNFVDEKGVIQLSLFKISLVTACWFFFSYLNYVFKSFYKHYKTKRSREQNYNLTLASNVIAISVWGIYFIFALVLLQVPKSGISLVTAGLATGLGFAMKDLLENFFYGISLMTGRVRVGDYIECDGILGKVESITYQSTQVVTWDGSIIAFLNASLFNKNFKNLTRNHSYELVKVPIGVAYGTDVDEVRSMLTSAIKPLMVKNADGRQIVSGKQGVKVAISDFGDNSVNLLIVFWVLVEEKVGFVSRVNEVIYNTLNKNHIEIPFPQRDIYIRKMPDKE</sequence>
<evidence type="ECO:0000259" key="9">
    <source>
        <dbReference type="Pfam" id="PF00924"/>
    </source>
</evidence>
<evidence type="ECO:0000256" key="8">
    <source>
        <dbReference type="SAM" id="SignalP"/>
    </source>
</evidence>
<name>E6STS6_BACT6</name>
<dbReference type="OrthoDB" id="9809206at2"/>
<dbReference type="PATRIC" id="fig|693979.3.peg.269"/>
<keyword evidence="5 7" id="KW-1133">Transmembrane helix</keyword>
<dbReference type="Pfam" id="PF00924">
    <property type="entry name" value="MS_channel_2nd"/>
    <property type="match status" value="1"/>
</dbReference>
<reference key="1">
    <citation type="submission" date="2010-11" db="EMBL/GenBank/DDBJ databases">
        <title>The complete genome of Bacteroides helcogenes P 36-108.</title>
        <authorList>
            <consortium name="US DOE Joint Genome Institute (JGI-PGF)"/>
            <person name="Lucas S."/>
            <person name="Copeland A."/>
            <person name="Lapidus A."/>
            <person name="Bruce D."/>
            <person name="Goodwin L."/>
            <person name="Pitluck S."/>
            <person name="Kyrpides N."/>
            <person name="Mavromatis K."/>
            <person name="Ivanova N."/>
            <person name="Zeytun A."/>
            <person name="Brettin T."/>
            <person name="Detter J.C."/>
            <person name="Tapia R."/>
            <person name="Han C."/>
            <person name="Land M."/>
            <person name="Hauser L."/>
            <person name="Markowitz V."/>
            <person name="Cheng J.-F."/>
            <person name="Hugenholtz P."/>
            <person name="Woyke T."/>
            <person name="Wu D."/>
            <person name="Gronow S."/>
            <person name="Wellnitz S."/>
            <person name="Brambilla E."/>
            <person name="Klenk H.-P."/>
            <person name="Eisen J.A."/>
        </authorList>
    </citation>
    <scope>NUCLEOTIDE SEQUENCE</scope>
    <source>
        <strain>P 36-108</strain>
    </source>
</reference>
<dbReference type="STRING" id="693979.Bache_0249"/>
<dbReference type="SUPFAM" id="SSF82689">
    <property type="entry name" value="Mechanosensitive channel protein MscS (YggB), C-terminal domain"/>
    <property type="match status" value="1"/>
</dbReference>
<feature type="transmembrane region" description="Helical" evidence="7">
    <location>
        <begin position="286"/>
        <end position="308"/>
    </location>
</feature>
<evidence type="ECO:0000256" key="3">
    <source>
        <dbReference type="ARBA" id="ARBA00022475"/>
    </source>
</evidence>
<feature type="chain" id="PRO_5003209322" evidence="8">
    <location>
        <begin position="21"/>
        <end position="856"/>
    </location>
</feature>
<dbReference type="KEGG" id="bhl:Bache_0249"/>
<dbReference type="PANTHER" id="PTHR30221:SF20">
    <property type="entry name" value="SMALL-CONDUCTANCE MECHANOSENSITIVE CHANNEL"/>
    <property type="match status" value="1"/>
</dbReference>
<comment type="similarity">
    <text evidence="2">Belongs to the MscS (TC 1.A.23) family.</text>
</comment>
<keyword evidence="3" id="KW-1003">Cell membrane</keyword>
<evidence type="ECO:0000256" key="7">
    <source>
        <dbReference type="SAM" id="Phobius"/>
    </source>
</evidence>
<keyword evidence="12" id="KW-1185">Reference proteome</keyword>
<dbReference type="SUPFAM" id="SSF50182">
    <property type="entry name" value="Sm-like ribonucleoproteins"/>
    <property type="match status" value="1"/>
</dbReference>